<reference evidence="7 8" key="1">
    <citation type="journal article" date="2024" name="IMA Fungus">
        <title>IMA Genome - F19 : A genome assembly and annotation guide to empower mycologists, including annotated draft genome sequences of Ceratocystis pirilliformis, Diaporthe australafricana, Fusarium ophioides, Paecilomyces lecythidis, and Sporothrix stenoceras.</title>
        <authorList>
            <person name="Aylward J."/>
            <person name="Wilson A.M."/>
            <person name="Visagie C.M."/>
            <person name="Spraker J."/>
            <person name="Barnes I."/>
            <person name="Buitendag C."/>
            <person name="Ceriani C."/>
            <person name="Del Mar Angel L."/>
            <person name="du Plessis D."/>
            <person name="Fuchs T."/>
            <person name="Gasser K."/>
            <person name="Kramer D."/>
            <person name="Li W."/>
            <person name="Munsamy K."/>
            <person name="Piso A."/>
            <person name="Price J.L."/>
            <person name="Sonnekus B."/>
            <person name="Thomas C."/>
            <person name="van der Nest A."/>
            <person name="van Dijk A."/>
            <person name="van Heerden A."/>
            <person name="van Vuuren N."/>
            <person name="Yilmaz N."/>
            <person name="Duong T.A."/>
            <person name="van der Merwe N.A."/>
            <person name="Wingfield M.J."/>
            <person name="Wingfield B.D."/>
        </authorList>
    </citation>
    <scope>NUCLEOTIDE SEQUENCE [LARGE SCALE GENOMIC DNA]</scope>
    <source>
        <strain evidence="7 8">CMW 18300</strain>
    </source>
</reference>
<feature type="domain" description="FAD dependent oxidoreductase" evidence="6">
    <location>
        <begin position="5"/>
        <end position="216"/>
    </location>
</feature>
<dbReference type="PANTHER" id="PTHR11530:SF26">
    <property type="entry name" value="FAD DEPENDENT OXIDOREDUCTASE SUPERFAMILY (AFU_ORTHOLOGUE AFUA_5G13940)"/>
    <property type="match status" value="1"/>
</dbReference>
<accession>A0ABR3Y2J9</accession>
<keyword evidence="3" id="KW-0285">Flavoprotein</keyword>
<dbReference type="PIRSF" id="PIRSF000189">
    <property type="entry name" value="D-aa_oxidase"/>
    <property type="match status" value="1"/>
</dbReference>
<proteinExistence type="inferred from homology"/>
<dbReference type="InterPro" id="IPR006076">
    <property type="entry name" value="FAD-dep_OxRdtase"/>
</dbReference>
<feature type="domain" description="FAD dependent oxidoreductase" evidence="6">
    <location>
        <begin position="224"/>
        <end position="334"/>
    </location>
</feature>
<keyword evidence="5" id="KW-0560">Oxidoreductase</keyword>
<dbReference type="EMBL" id="JAWRVE010000004">
    <property type="protein sequence ID" value="KAL1882303.1"/>
    <property type="molecule type" value="Genomic_DNA"/>
</dbReference>
<comment type="cofactor">
    <cofactor evidence="1">
        <name>FAD</name>
        <dbReference type="ChEBI" id="CHEBI:57692"/>
    </cofactor>
</comment>
<name>A0ABR3Y2J9_9PEZI</name>
<dbReference type="Gene3D" id="3.30.9.10">
    <property type="entry name" value="D-Amino Acid Oxidase, subunit A, domain 2"/>
    <property type="match status" value="1"/>
</dbReference>
<dbReference type="InterPro" id="IPR006181">
    <property type="entry name" value="D-amino_acid_oxidase_CS"/>
</dbReference>
<organism evidence="7 8">
    <name type="scientific">Diaporthe australafricana</name>
    <dbReference type="NCBI Taxonomy" id="127596"/>
    <lineage>
        <taxon>Eukaryota</taxon>
        <taxon>Fungi</taxon>
        <taxon>Dikarya</taxon>
        <taxon>Ascomycota</taxon>
        <taxon>Pezizomycotina</taxon>
        <taxon>Sordariomycetes</taxon>
        <taxon>Sordariomycetidae</taxon>
        <taxon>Diaporthales</taxon>
        <taxon>Diaporthaceae</taxon>
        <taxon>Diaporthe</taxon>
    </lineage>
</organism>
<evidence type="ECO:0000256" key="3">
    <source>
        <dbReference type="ARBA" id="ARBA00022630"/>
    </source>
</evidence>
<comment type="similarity">
    <text evidence="2">Belongs to the DAMOX/DASOX family.</text>
</comment>
<gene>
    <name evidence="7" type="ORF">Daus18300_000789</name>
</gene>
<evidence type="ECO:0000259" key="6">
    <source>
        <dbReference type="Pfam" id="PF01266"/>
    </source>
</evidence>
<keyword evidence="4" id="KW-0274">FAD</keyword>
<evidence type="ECO:0000313" key="7">
    <source>
        <dbReference type="EMBL" id="KAL1882303.1"/>
    </source>
</evidence>
<dbReference type="PANTHER" id="PTHR11530">
    <property type="entry name" value="D-AMINO ACID OXIDASE"/>
    <property type="match status" value="1"/>
</dbReference>
<evidence type="ECO:0000256" key="4">
    <source>
        <dbReference type="ARBA" id="ARBA00022827"/>
    </source>
</evidence>
<comment type="caution">
    <text evidence="7">The sequence shown here is derived from an EMBL/GenBank/DDBJ whole genome shotgun (WGS) entry which is preliminary data.</text>
</comment>
<dbReference type="Gene3D" id="3.40.50.720">
    <property type="entry name" value="NAD(P)-binding Rossmann-like Domain"/>
    <property type="match status" value="1"/>
</dbReference>
<evidence type="ECO:0000313" key="8">
    <source>
        <dbReference type="Proteomes" id="UP001583177"/>
    </source>
</evidence>
<evidence type="ECO:0000256" key="2">
    <source>
        <dbReference type="ARBA" id="ARBA00006730"/>
    </source>
</evidence>
<evidence type="ECO:0000256" key="1">
    <source>
        <dbReference type="ARBA" id="ARBA00001974"/>
    </source>
</evidence>
<dbReference type="Pfam" id="PF01266">
    <property type="entry name" value="DAO"/>
    <property type="match status" value="2"/>
</dbReference>
<keyword evidence="8" id="KW-1185">Reference proteome</keyword>
<evidence type="ECO:0000256" key="5">
    <source>
        <dbReference type="ARBA" id="ARBA00023002"/>
    </source>
</evidence>
<dbReference type="InterPro" id="IPR023209">
    <property type="entry name" value="DAO"/>
</dbReference>
<dbReference type="SUPFAM" id="SSF51971">
    <property type="entry name" value="Nucleotide-binding domain"/>
    <property type="match status" value="1"/>
</dbReference>
<protein>
    <recommendedName>
        <fullName evidence="6">FAD dependent oxidoreductase domain-containing protein</fullName>
    </recommendedName>
</protein>
<dbReference type="PROSITE" id="PS00677">
    <property type="entry name" value="DAO"/>
    <property type="match status" value="1"/>
</dbReference>
<sequence>MSSQIVVIGAGVTGLSCAIQLQEAGHAAPGAVTLIAKDFPTPFALVDPKVQINFTSPWGGAHNRWVPPPVAGQAQPNDLRDHRLALATFRRMRSLQGSNPEAGITFMKGIEYLENPAPEYQALVRGDGGEGSAKALELEGFRVLERSELPDDKIRLGIEYDTWCVNPMVYCSFLLNRFVFRGGRILRRELSRPEEVFEMRDLGGPVKAVVNASGMGFNDPKSFIIRDGSWTFCVPRNFEGGTIIGGTKEPNSWDTEPSLEVREKLVQAFVATHPKIADESGSVRVLKDVVGRRPARRGGARLESEEVAPGKIVVHAYGLGGRGYEMSWGVAETVQKLVDENSSTKARI</sequence>
<dbReference type="Proteomes" id="UP001583177">
    <property type="component" value="Unassembled WGS sequence"/>
</dbReference>